<dbReference type="PANTHER" id="PTHR38102">
    <property type="entry name" value="PERIPLASMIC CHAPERONE SPY"/>
    <property type="match status" value="1"/>
</dbReference>
<comment type="caution">
    <text evidence="7">The sequence shown here is derived from an EMBL/GenBank/DDBJ whole genome shotgun (WGS) entry which is preliminary data.</text>
</comment>
<organism evidence="7 8">
    <name type="scientific">Paraferrimonas sedimenticola</name>
    <dbReference type="NCBI Taxonomy" id="375674"/>
    <lineage>
        <taxon>Bacteria</taxon>
        <taxon>Pseudomonadati</taxon>
        <taxon>Pseudomonadota</taxon>
        <taxon>Gammaproteobacteria</taxon>
        <taxon>Alteromonadales</taxon>
        <taxon>Ferrimonadaceae</taxon>
        <taxon>Paraferrimonas</taxon>
    </lineage>
</organism>
<name>A0AA37RYP0_9GAMM</name>
<comment type="similarity">
    <text evidence="2">Belongs to the CpxP/Spy family.</text>
</comment>
<dbReference type="GO" id="GO:0051082">
    <property type="term" value="F:unfolded protein binding"/>
    <property type="evidence" value="ECO:0007669"/>
    <property type="project" value="TreeGrafter"/>
</dbReference>
<feature type="chain" id="PRO_5041454737" description="Periplasmic heavy metal sensor" evidence="6">
    <location>
        <begin position="26"/>
        <end position="153"/>
    </location>
</feature>
<proteinExistence type="inferred from homology"/>
<dbReference type="PANTHER" id="PTHR38102:SF1">
    <property type="entry name" value="PERIPLASMIC CHAPERONE SPY"/>
    <property type="match status" value="1"/>
</dbReference>
<accession>A0AA37RYP0</accession>
<evidence type="ECO:0000256" key="1">
    <source>
        <dbReference type="ARBA" id="ARBA00004418"/>
    </source>
</evidence>
<dbReference type="Pfam" id="PF07813">
    <property type="entry name" value="LTXXQ"/>
    <property type="match status" value="1"/>
</dbReference>
<keyword evidence="4" id="KW-0574">Periplasm</keyword>
<reference evidence="7" key="2">
    <citation type="submission" date="2023-01" db="EMBL/GenBank/DDBJ databases">
        <title>Draft genome sequence of Paraferrimonas sedimenticola strain NBRC 101628.</title>
        <authorList>
            <person name="Sun Q."/>
            <person name="Mori K."/>
        </authorList>
    </citation>
    <scope>NUCLEOTIDE SEQUENCE</scope>
    <source>
        <strain evidence="7">NBRC 101628</strain>
    </source>
</reference>
<feature type="region of interest" description="Disordered" evidence="5">
    <location>
        <begin position="133"/>
        <end position="153"/>
    </location>
</feature>
<dbReference type="CDD" id="cd09916">
    <property type="entry name" value="CpxP_like"/>
    <property type="match status" value="1"/>
</dbReference>
<dbReference type="PIRSF" id="PIRSF034445">
    <property type="entry name" value="CpxP_Spy"/>
    <property type="match status" value="1"/>
</dbReference>
<evidence type="ECO:0000256" key="5">
    <source>
        <dbReference type="SAM" id="MobiDB-lite"/>
    </source>
</evidence>
<evidence type="ECO:0000256" key="2">
    <source>
        <dbReference type="ARBA" id="ARBA00008441"/>
    </source>
</evidence>
<protein>
    <recommendedName>
        <fullName evidence="9">Periplasmic heavy metal sensor</fullName>
    </recommendedName>
</protein>
<sequence length="153" mass="17310">MKAIQKTILALSIVGVSALAPQALAEEPSSERGYHSMDKKRGFGSHRHLLRGLDLTEEQKTSVKDIMAGYAEQAKDRSEERQDYRAELQAVVTAESFDENAARSLIEAQQSERVEAAVRMLAMQSEIYQILTPEQQEKFKESLNNSKQRSRNR</sequence>
<evidence type="ECO:0000256" key="6">
    <source>
        <dbReference type="SAM" id="SignalP"/>
    </source>
</evidence>
<keyword evidence="8" id="KW-1185">Reference proteome</keyword>
<dbReference type="GO" id="GO:0030288">
    <property type="term" value="C:outer membrane-bounded periplasmic space"/>
    <property type="evidence" value="ECO:0007669"/>
    <property type="project" value="TreeGrafter"/>
</dbReference>
<reference evidence="7" key="1">
    <citation type="journal article" date="2014" name="Int. J. Syst. Evol. Microbiol.">
        <title>Complete genome sequence of Corynebacterium casei LMG S-19264T (=DSM 44701T), isolated from a smear-ripened cheese.</title>
        <authorList>
            <consortium name="US DOE Joint Genome Institute (JGI-PGF)"/>
            <person name="Walter F."/>
            <person name="Albersmeier A."/>
            <person name="Kalinowski J."/>
            <person name="Ruckert C."/>
        </authorList>
    </citation>
    <scope>NUCLEOTIDE SEQUENCE</scope>
    <source>
        <strain evidence="7">NBRC 101628</strain>
    </source>
</reference>
<evidence type="ECO:0000313" key="8">
    <source>
        <dbReference type="Proteomes" id="UP001161422"/>
    </source>
</evidence>
<dbReference type="InterPro" id="IPR012899">
    <property type="entry name" value="LTXXQ"/>
</dbReference>
<evidence type="ECO:0000313" key="7">
    <source>
        <dbReference type="EMBL" id="GLP97598.1"/>
    </source>
</evidence>
<evidence type="ECO:0000256" key="3">
    <source>
        <dbReference type="ARBA" id="ARBA00022729"/>
    </source>
</evidence>
<dbReference type="Gene3D" id="1.20.120.1490">
    <property type="match status" value="1"/>
</dbReference>
<dbReference type="AlphaFoldDB" id="A0AA37RYP0"/>
<dbReference type="InterPro" id="IPR052211">
    <property type="entry name" value="Cpx_auxiliary_protein"/>
</dbReference>
<dbReference type="Proteomes" id="UP001161422">
    <property type="component" value="Unassembled WGS sequence"/>
</dbReference>
<dbReference type="EMBL" id="BSNC01000006">
    <property type="protein sequence ID" value="GLP97598.1"/>
    <property type="molecule type" value="Genomic_DNA"/>
</dbReference>
<feature type="signal peptide" evidence="6">
    <location>
        <begin position="1"/>
        <end position="25"/>
    </location>
</feature>
<dbReference type="RefSeq" id="WP_095504568.1">
    <property type="nucleotide sequence ID" value="NZ_BSNC01000006.1"/>
</dbReference>
<comment type="subcellular location">
    <subcellularLocation>
        <location evidence="1">Periplasm</location>
    </subcellularLocation>
</comment>
<evidence type="ECO:0008006" key="9">
    <source>
        <dbReference type="Google" id="ProtNLM"/>
    </source>
</evidence>
<keyword evidence="3 6" id="KW-0732">Signal</keyword>
<evidence type="ECO:0000256" key="4">
    <source>
        <dbReference type="ARBA" id="ARBA00022764"/>
    </source>
</evidence>
<gene>
    <name evidence="7" type="primary">cpxP</name>
    <name evidence="7" type="ORF">GCM10007895_29050</name>
</gene>